<name>A0A3N1D4P2_9ACTN</name>
<dbReference type="RefSeq" id="WP_123667736.1">
    <property type="nucleotide sequence ID" value="NZ_RJKE01000001.1"/>
</dbReference>
<evidence type="ECO:0000313" key="1">
    <source>
        <dbReference type="EMBL" id="ROO88504.1"/>
    </source>
</evidence>
<reference evidence="1 2" key="1">
    <citation type="submission" date="2018-11" db="EMBL/GenBank/DDBJ databases">
        <title>Sequencing the genomes of 1000 actinobacteria strains.</title>
        <authorList>
            <person name="Klenk H.-P."/>
        </authorList>
    </citation>
    <scope>NUCLEOTIDE SEQUENCE [LARGE SCALE GENOMIC DNA]</scope>
    <source>
        <strain evidence="1 2">DSM 44254</strain>
    </source>
</reference>
<gene>
    <name evidence="1" type="ORF">EDD29_6173</name>
</gene>
<dbReference type="EMBL" id="RJKE01000001">
    <property type="protein sequence ID" value="ROO88504.1"/>
    <property type="molecule type" value="Genomic_DNA"/>
</dbReference>
<accession>A0A3N1D4P2</accession>
<protein>
    <submittedName>
        <fullName evidence="1">Uncharacterized protein</fullName>
    </submittedName>
</protein>
<dbReference type="Proteomes" id="UP000272400">
    <property type="component" value="Unassembled WGS sequence"/>
</dbReference>
<organism evidence="1 2">
    <name type="scientific">Actinocorallia herbida</name>
    <dbReference type="NCBI Taxonomy" id="58109"/>
    <lineage>
        <taxon>Bacteria</taxon>
        <taxon>Bacillati</taxon>
        <taxon>Actinomycetota</taxon>
        <taxon>Actinomycetes</taxon>
        <taxon>Streptosporangiales</taxon>
        <taxon>Thermomonosporaceae</taxon>
        <taxon>Actinocorallia</taxon>
    </lineage>
</organism>
<evidence type="ECO:0000313" key="2">
    <source>
        <dbReference type="Proteomes" id="UP000272400"/>
    </source>
</evidence>
<comment type="caution">
    <text evidence="1">The sequence shown here is derived from an EMBL/GenBank/DDBJ whole genome shotgun (WGS) entry which is preliminary data.</text>
</comment>
<dbReference type="AlphaFoldDB" id="A0A3N1D4P2"/>
<keyword evidence="2" id="KW-1185">Reference proteome</keyword>
<sequence>MSDQPVSLSSLRAALDLLLRRIEAANGGDAVELDVGYFWSIPFDAIYDVADPPATGDLTLGDLSESWDHIRNLLENPDDAIPYHLVWLADILRALGHRHI</sequence>
<proteinExistence type="predicted"/>
<dbReference type="OrthoDB" id="5521008at2"/>